<reference evidence="3" key="1">
    <citation type="submission" date="2023-07" db="EMBL/GenBank/DDBJ databases">
        <title>A chromosome-level genome assembly of Lolium multiflorum.</title>
        <authorList>
            <person name="Chen Y."/>
            <person name="Copetti D."/>
            <person name="Kolliker R."/>
            <person name="Studer B."/>
        </authorList>
    </citation>
    <scope>NUCLEOTIDE SEQUENCE</scope>
    <source>
        <strain evidence="3">02402/16</strain>
        <tissue evidence="3">Leaf</tissue>
    </source>
</reference>
<feature type="domain" description="Aminotransferase-like plant mobile" evidence="2">
    <location>
        <begin position="96"/>
        <end position="457"/>
    </location>
</feature>
<evidence type="ECO:0000313" key="3">
    <source>
        <dbReference type="EMBL" id="KAK1608260.1"/>
    </source>
</evidence>
<organism evidence="3 4">
    <name type="scientific">Lolium multiflorum</name>
    <name type="common">Italian ryegrass</name>
    <name type="synonym">Lolium perenne subsp. multiflorum</name>
    <dbReference type="NCBI Taxonomy" id="4521"/>
    <lineage>
        <taxon>Eukaryota</taxon>
        <taxon>Viridiplantae</taxon>
        <taxon>Streptophyta</taxon>
        <taxon>Embryophyta</taxon>
        <taxon>Tracheophyta</taxon>
        <taxon>Spermatophyta</taxon>
        <taxon>Magnoliopsida</taxon>
        <taxon>Liliopsida</taxon>
        <taxon>Poales</taxon>
        <taxon>Poaceae</taxon>
        <taxon>BOP clade</taxon>
        <taxon>Pooideae</taxon>
        <taxon>Poodae</taxon>
        <taxon>Poeae</taxon>
        <taxon>Poeae Chloroplast Group 2 (Poeae type)</taxon>
        <taxon>Loliodinae</taxon>
        <taxon>Loliinae</taxon>
        <taxon>Lolium</taxon>
    </lineage>
</organism>
<gene>
    <name evidence="3" type="ORF">QYE76_031933</name>
</gene>
<dbReference type="Proteomes" id="UP001231189">
    <property type="component" value="Unassembled WGS sequence"/>
</dbReference>
<comment type="caution">
    <text evidence="3">The sequence shown here is derived from an EMBL/GenBank/DDBJ whole genome shotgun (WGS) entry which is preliminary data.</text>
</comment>
<evidence type="ECO:0000256" key="1">
    <source>
        <dbReference type="SAM" id="MobiDB-lite"/>
    </source>
</evidence>
<feature type="compositionally biased region" description="Low complexity" evidence="1">
    <location>
        <begin position="625"/>
        <end position="639"/>
    </location>
</feature>
<dbReference type="InterPro" id="IPR019557">
    <property type="entry name" value="AminoTfrase-like_pln_mobile"/>
</dbReference>
<feature type="compositionally biased region" description="Low complexity" evidence="1">
    <location>
        <begin position="603"/>
        <end position="614"/>
    </location>
</feature>
<name>A0AAD8QTS6_LOLMU</name>
<sequence length="778" mass="85379">MAGGEQEQLLVHESSVPVISSGVHPSCPTVRLAHFLHPRAGGAHRPALPSPPRNTGPLLADGLQVEFKGWAESPILWRRWVDKLRPRYERRWRTAGILDAILATTCRVRRDHCAMLQLASIWSAETNTFLFPWGEATVTLEDVAVLGGLPLLGRAVRAPLEDATCGDVEALQAVRSALYRSKSRKPDHPAWAMRFLEPPSGEGPAARDGEAARLLEHGAFLAMWLSLFVLPAPPFDVIRADVLPVAAMLARGECVALAPAALASIYSDLSALNRYMNLDKRYQPFVAWAPLHILQLWVWARFPELRPEMAITARSQPWAARWHEVHKEIDPMYLHAVFMSPREFECRPYGSSSFAPPPEKACSLVHGRDIARSKQLQSFAQCLRACELVGMRCIEQYNPHRVARQLGFDQDVPASLARVNSNWEIAWGTYMMEPRKFAFIVPQYMLGVTIEYAQWWESYSSACATVVASSAKLKEFRALVIPRGENAKVLREDNGSKEEGSPGLIIKQNSSTEHGEAAHHHLVKGAVSTNSSKATGSATAAHLQSSLDDIMVISDDESDELVGKEHELGAMEIEGNVEANKDASDPNKQSGLHLEDCAVVNRKSSGNNKMSSSNPVDANPELPKGALSTTGSKASGSAAPLQSSLEDIVMISDDESDELVGEEHEVGATPIEGNNKMSSGNLVDANSELPRRAVSTNTLYYLKPFGRVKDAKDGDAAGTNRNKGAYLPRREVGSREMIEEASAARETENVVLQKTIDSLKKEIAEAQARLRDRNPSKV</sequence>
<dbReference type="PANTHER" id="PTHR46033:SF32">
    <property type="entry name" value="EXPRESSED PROTEIN"/>
    <property type="match status" value="1"/>
</dbReference>
<accession>A0AAD8QTS6</accession>
<feature type="region of interest" description="Disordered" evidence="1">
    <location>
        <begin position="603"/>
        <end position="641"/>
    </location>
</feature>
<dbReference type="Pfam" id="PF10536">
    <property type="entry name" value="PMD"/>
    <property type="match status" value="1"/>
</dbReference>
<dbReference type="InterPro" id="IPR044824">
    <property type="entry name" value="MAIN-like"/>
</dbReference>
<proteinExistence type="predicted"/>
<dbReference type="GO" id="GO:0010073">
    <property type="term" value="P:meristem maintenance"/>
    <property type="evidence" value="ECO:0007669"/>
    <property type="project" value="InterPro"/>
</dbReference>
<protein>
    <recommendedName>
        <fullName evidence="2">Aminotransferase-like plant mobile domain-containing protein</fullName>
    </recommendedName>
</protein>
<dbReference type="EMBL" id="JAUUTY010000007">
    <property type="protein sequence ID" value="KAK1608260.1"/>
    <property type="molecule type" value="Genomic_DNA"/>
</dbReference>
<evidence type="ECO:0000313" key="4">
    <source>
        <dbReference type="Proteomes" id="UP001231189"/>
    </source>
</evidence>
<dbReference type="AlphaFoldDB" id="A0AAD8QTS6"/>
<keyword evidence="4" id="KW-1185">Reference proteome</keyword>
<evidence type="ECO:0000259" key="2">
    <source>
        <dbReference type="Pfam" id="PF10536"/>
    </source>
</evidence>
<dbReference type="PANTHER" id="PTHR46033">
    <property type="entry name" value="PROTEIN MAIN-LIKE 2"/>
    <property type="match status" value="1"/>
</dbReference>